<feature type="domain" description="Peptidase S26" evidence="2">
    <location>
        <begin position="8"/>
        <end position="165"/>
    </location>
</feature>
<dbReference type="EMBL" id="CP136862">
    <property type="protein sequence ID" value="WOJ88351.1"/>
    <property type="molecule type" value="Genomic_DNA"/>
</dbReference>
<keyword evidence="1" id="KW-0732">Signal</keyword>
<feature type="chain" id="PRO_5045230393" evidence="1">
    <location>
        <begin position="22"/>
        <end position="181"/>
    </location>
</feature>
<name>A0ABZ0HQZ4_9HYPH</name>
<proteinExistence type="predicted"/>
<feature type="signal peptide" evidence="1">
    <location>
        <begin position="1"/>
        <end position="21"/>
    </location>
</feature>
<dbReference type="InterPro" id="IPR036286">
    <property type="entry name" value="LexA/Signal_pep-like_sf"/>
</dbReference>
<dbReference type="Pfam" id="PF10502">
    <property type="entry name" value="Peptidase_S26"/>
    <property type="match status" value="1"/>
</dbReference>
<evidence type="ECO:0000259" key="2">
    <source>
        <dbReference type="Pfam" id="PF10502"/>
    </source>
</evidence>
<sequence length="181" mass="19139">MIRFGWVIATCLSGSAATAAAFVNPQPKLIWNASASAPIGLYAVRPMGALHDSELVAVMPPEPVASLLADGGYLPRGVPLMKRVLALPGQTVCRDGVLITVDQVEVGAAQARDRRGGDLPVWQGCRTLHLGEVFLMNPGVPDSLDGRYFGPLPASSIIGRAAALWTDEEGDGHFVWRAAAR</sequence>
<keyword evidence="4" id="KW-1185">Reference proteome</keyword>
<evidence type="ECO:0000313" key="3">
    <source>
        <dbReference type="EMBL" id="WOJ88351.1"/>
    </source>
</evidence>
<dbReference type="SUPFAM" id="SSF51306">
    <property type="entry name" value="LexA/Signal peptidase"/>
    <property type="match status" value="1"/>
</dbReference>
<evidence type="ECO:0000313" key="4">
    <source>
        <dbReference type="Proteomes" id="UP001626536"/>
    </source>
</evidence>
<dbReference type="RefSeq" id="WP_407337787.1">
    <property type="nucleotide sequence ID" value="NZ_CP136862.1"/>
</dbReference>
<gene>
    <name evidence="3" type="ORF">RZS28_10920</name>
</gene>
<dbReference type="InterPro" id="IPR019533">
    <property type="entry name" value="Peptidase_S26"/>
</dbReference>
<organism evidence="3 4">
    <name type="scientific">Methylocapsa polymorpha</name>
    <dbReference type="NCBI Taxonomy" id="3080828"/>
    <lineage>
        <taxon>Bacteria</taxon>
        <taxon>Pseudomonadati</taxon>
        <taxon>Pseudomonadota</taxon>
        <taxon>Alphaproteobacteria</taxon>
        <taxon>Hyphomicrobiales</taxon>
        <taxon>Beijerinckiaceae</taxon>
        <taxon>Methylocapsa</taxon>
    </lineage>
</organism>
<dbReference type="Proteomes" id="UP001626536">
    <property type="component" value="Chromosome"/>
</dbReference>
<protein>
    <submittedName>
        <fullName evidence="3">S26 family signal peptidase</fullName>
    </submittedName>
</protein>
<accession>A0ABZ0HQZ4</accession>
<reference evidence="3 4" key="1">
    <citation type="submission" date="2023-10" db="EMBL/GenBank/DDBJ databases">
        <title>Novel methanotroph of the genus Methylocapsa from a subarctic wetland.</title>
        <authorList>
            <person name="Belova S.E."/>
            <person name="Oshkin I.Y."/>
            <person name="Miroshnikov K."/>
            <person name="Dedysh S.N."/>
        </authorList>
    </citation>
    <scope>NUCLEOTIDE SEQUENCE [LARGE SCALE GENOMIC DNA]</scope>
    <source>
        <strain evidence="3 4">RX1</strain>
    </source>
</reference>
<evidence type="ECO:0000256" key="1">
    <source>
        <dbReference type="SAM" id="SignalP"/>
    </source>
</evidence>
<dbReference type="Gene3D" id="2.10.109.10">
    <property type="entry name" value="Umud Fragment, subunit A"/>
    <property type="match status" value="1"/>
</dbReference>